<dbReference type="InterPro" id="IPR006058">
    <property type="entry name" value="2Fe2S_fd_BS"/>
</dbReference>
<dbReference type="RefSeq" id="WP_061176331.1">
    <property type="nucleotide sequence ID" value="NZ_FCOE02000012.1"/>
</dbReference>
<dbReference type="GO" id="GO:0051537">
    <property type="term" value="F:2 iron, 2 sulfur cluster binding"/>
    <property type="evidence" value="ECO:0007669"/>
    <property type="project" value="UniProtKB-KW"/>
</dbReference>
<keyword evidence="3" id="KW-0560">Oxidoreductase</keyword>
<dbReference type="GO" id="GO:0016491">
    <property type="term" value="F:oxidoreductase activity"/>
    <property type="evidence" value="ECO:0007669"/>
    <property type="project" value="UniProtKB-KW"/>
</dbReference>
<keyword evidence="8" id="KW-1185">Reference proteome</keyword>
<dbReference type="EMBL" id="FCOE02000012">
    <property type="protein sequence ID" value="SAK72161.1"/>
    <property type="molecule type" value="Genomic_DNA"/>
</dbReference>
<dbReference type="OrthoDB" id="9179439at2"/>
<dbReference type="PROSITE" id="PS00197">
    <property type="entry name" value="2FE2S_FER_1"/>
    <property type="match status" value="1"/>
</dbReference>
<reference evidence="7" key="1">
    <citation type="submission" date="2016-01" db="EMBL/GenBank/DDBJ databases">
        <authorList>
            <person name="Peeters C."/>
        </authorList>
    </citation>
    <scope>NUCLEOTIDE SEQUENCE [LARGE SCALE GENOMIC DNA]</scope>
    <source>
        <strain evidence="7">LMG 29323</strain>
    </source>
</reference>
<dbReference type="STRING" id="1777141.AWB80_03926"/>
<dbReference type="InterPro" id="IPR051452">
    <property type="entry name" value="Diverse_Oxidoreductases"/>
</dbReference>
<keyword evidence="4" id="KW-0408">Iron</keyword>
<evidence type="ECO:0000259" key="6">
    <source>
        <dbReference type="PROSITE" id="PS51085"/>
    </source>
</evidence>
<evidence type="ECO:0000256" key="1">
    <source>
        <dbReference type="ARBA" id="ARBA00022714"/>
    </source>
</evidence>
<protein>
    <submittedName>
        <fullName evidence="7">(2Fe-2S)-binding protein</fullName>
    </submittedName>
</protein>
<keyword evidence="5" id="KW-0411">Iron-sulfur</keyword>
<evidence type="ECO:0000313" key="7">
    <source>
        <dbReference type="EMBL" id="SAK72161.1"/>
    </source>
</evidence>
<sequence length="167" mass="18162">MSHPRPVDGPVTLRVNGHTRTIAFVASDAPLLTVLRNDFELNGPKFGCGLGQCGACTVIVDGHATRACVVPAVAATGRDIVTLEGLGTPDNLHFIQRAFIEEQAAQCGYCLNGMIMSTKVLLERNAVPGDDEIRDALRYNLCRCGTHIEIMNAVRRAARYLQQQDEQ</sequence>
<keyword evidence="2" id="KW-0479">Metal-binding</keyword>
<name>A0A158BQ76_9BURK</name>
<dbReference type="Pfam" id="PF00111">
    <property type="entry name" value="Fer2"/>
    <property type="match status" value="1"/>
</dbReference>
<dbReference type="InterPro" id="IPR036010">
    <property type="entry name" value="2Fe-2S_ferredoxin-like_sf"/>
</dbReference>
<proteinExistence type="predicted"/>
<comment type="caution">
    <text evidence="7">The sequence shown here is derived from an EMBL/GenBank/DDBJ whole genome shotgun (WGS) entry which is preliminary data.</text>
</comment>
<dbReference type="InterPro" id="IPR001041">
    <property type="entry name" value="2Fe-2S_ferredoxin-type"/>
</dbReference>
<evidence type="ECO:0000313" key="8">
    <source>
        <dbReference type="Proteomes" id="UP000054911"/>
    </source>
</evidence>
<dbReference type="InterPro" id="IPR002888">
    <property type="entry name" value="2Fe-2S-bd"/>
</dbReference>
<evidence type="ECO:0000256" key="5">
    <source>
        <dbReference type="ARBA" id="ARBA00023014"/>
    </source>
</evidence>
<dbReference type="PROSITE" id="PS51085">
    <property type="entry name" value="2FE2S_FER_2"/>
    <property type="match status" value="1"/>
</dbReference>
<evidence type="ECO:0000256" key="2">
    <source>
        <dbReference type="ARBA" id="ARBA00022723"/>
    </source>
</evidence>
<dbReference type="InterPro" id="IPR036884">
    <property type="entry name" value="2Fe-2S-bd_dom_sf"/>
</dbReference>
<dbReference type="SUPFAM" id="SSF54292">
    <property type="entry name" value="2Fe-2S ferredoxin-like"/>
    <property type="match status" value="1"/>
</dbReference>
<dbReference type="GO" id="GO:0046872">
    <property type="term" value="F:metal ion binding"/>
    <property type="evidence" value="ECO:0007669"/>
    <property type="project" value="UniProtKB-KW"/>
</dbReference>
<dbReference type="CDD" id="cd00207">
    <property type="entry name" value="fer2"/>
    <property type="match status" value="1"/>
</dbReference>
<evidence type="ECO:0000256" key="3">
    <source>
        <dbReference type="ARBA" id="ARBA00023002"/>
    </source>
</evidence>
<dbReference type="Pfam" id="PF01799">
    <property type="entry name" value="Fer2_2"/>
    <property type="match status" value="1"/>
</dbReference>
<dbReference type="Proteomes" id="UP000054911">
    <property type="component" value="Unassembled WGS sequence"/>
</dbReference>
<accession>A0A158BQ76</accession>
<feature type="domain" description="2Fe-2S ferredoxin-type" evidence="6">
    <location>
        <begin position="9"/>
        <end position="86"/>
    </location>
</feature>
<dbReference type="Gene3D" id="1.10.150.120">
    <property type="entry name" value="[2Fe-2S]-binding domain"/>
    <property type="match status" value="1"/>
</dbReference>
<dbReference type="PANTHER" id="PTHR44379:SF6">
    <property type="entry name" value="BLR6046 PROTEIN"/>
    <property type="match status" value="1"/>
</dbReference>
<dbReference type="AlphaFoldDB" id="A0A158BQ76"/>
<organism evidence="7 8">
    <name type="scientific">Caballeronia pedi</name>
    <dbReference type="NCBI Taxonomy" id="1777141"/>
    <lineage>
        <taxon>Bacteria</taxon>
        <taxon>Pseudomonadati</taxon>
        <taxon>Pseudomonadota</taxon>
        <taxon>Betaproteobacteria</taxon>
        <taxon>Burkholderiales</taxon>
        <taxon>Burkholderiaceae</taxon>
        <taxon>Caballeronia</taxon>
    </lineage>
</organism>
<dbReference type="PANTHER" id="PTHR44379">
    <property type="entry name" value="OXIDOREDUCTASE WITH IRON-SULFUR SUBUNIT"/>
    <property type="match status" value="1"/>
</dbReference>
<evidence type="ECO:0000256" key="4">
    <source>
        <dbReference type="ARBA" id="ARBA00023004"/>
    </source>
</evidence>
<dbReference type="InterPro" id="IPR012675">
    <property type="entry name" value="Beta-grasp_dom_sf"/>
</dbReference>
<gene>
    <name evidence="7" type="ORF">AWB80_03926</name>
</gene>
<dbReference type="Gene3D" id="3.10.20.30">
    <property type="match status" value="1"/>
</dbReference>
<dbReference type="SUPFAM" id="SSF47741">
    <property type="entry name" value="CO dehydrogenase ISP C-domain like"/>
    <property type="match status" value="1"/>
</dbReference>
<keyword evidence="1" id="KW-0001">2Fe-2S</keyword>